<name>A0ABC8RCQ6_9AQUA</name>
<sequence length="93" mass="10446">MYLGPYSKGVVIPFGAIFVYVFTQKVSSSSMELQCVLPQSQLKPLFSHQTKAKSIYKRKKRDDPNHHIHGKLGESITMGGHEAKLDLNEGKNE</sequence>
<proteinExistence type="predicted"/>
<evidence type="ECO:0000313" key="2">
    <source>
        <dbReference type="EMBL" id="CAK9142744.1"/>
    </source>
</evidence>
<evidence type="ECO:0000256" key="1">
    <source>
        <dbReference type="SAM" id="MobiDB-lite"/>
    </source>
</evidence>
<keyword evidence="3" id="KW-1185">Reference proteome</keyword>
<feature type="region of interest" description="Disordered" evidence="1">
    <location>
        <begin position="55"/>
        <end position="74"/>
    </location>
</feature>
<evidence type="ECO:0000313" key="3">
    <source>
        <dbReference type="Proteomes" id="UP001642360"/>
    </source>
</evidence>
<dbReference type="AlphaFoldDB" id="A0ABC8RCQ6"/>
<comment type="caution">
    <text evidence="2">The sequence shown here is derived from an EMBL/GenBank/DDBJ whole genome shotgun (WGS) entry which is preliminary data.</text>
</comment>
<gene>
    <name evidence="2" type="ORF">ILEXP_LOCUS10432</name>
</gene>
<organism evidence="2 3">
    <name type="scientific">Ilex paraguariensis</name>
    <name type="common">yerba mate</name>
    <dbReference type="NCBI Taxonomy" id="185542"/>
    <lineage>
        <taxon>Eukaryota</taxon>
        <taxon>Viridiplantae</taxon>
        <taxon>Streptophyta</taxon>
        <taxon>Embryophyta</taxon>
        <taxon>Tracheophyta</taxon>
        <taxon>Spermatophyta</taxon>
        <taxon>Magnoliopsida</taxon>
        <taxon>eudicotyledons</taxon>
        <taxon>Gunneridae</taxon>
        <taxon>Pentapetalae</taxon>
        <taxon>asterids</taxon>
        <taxon>campanulids</taxon>
        <taxon>Aquifoliales</taxon>
        <taxon>Aquifoliaceae</taxon>
        <taxon>Ilex</taxon>
    </lineage>
</organism>
<dbReference type="Proteomes" id="UP001642360">
    <property type="component" value="Unassembled WGS sequence"/>
</dbReference>
<accession>A0ABC8RCQ6</accession>
<reference evidence="2 3" key="1">
    <citation type="submission" date="2024-02" db="EMBL/GenBank/DDBJ databases">
        <authorList>
            <person name="Vignale AGUSTIN F."/>
            <person name="Sosa J E."/>
            <person name="Modenutti C."/>
        </authorList>
    </citation>
    <scope>NUCLEOTIDE SEQUENCE [LARGE SCALE GENOMIC DNA]</scope>
</reference>
<dbReference type="EMBL" id="CAUOFW020001247">
    <property type="protein sequence ID" value="CAK9142744.1"/>
    <property type="molecule type" value="Genomic_DNA"/>
</dbReference>
<protein>
    <submittedName>
        <fullName evidence="2">Uncharacterized protein</fullName>
    </submittedName>
</protein>